<evidence type="ECO:0000313" key="2">
    <source>
        <dbReference type="Proteomes" id="UP000694422"/>
    </source>
</evidence>
<reference evidence="1" key="2">
    <citation type="submission" date="2025-09" db="UniProtKB">
        <authorList>
            <consortium name="Ensembl"/>
        </authorList>
    </citation>
    <scope>IDENTIFICATION</scope>
</reference>
<reference evidence="1" key="1">
    <citation type="submission" date="2025-08" db="UniProtKB">
        <authorList>
            <consortium name="Ensembl"/>
        </authorList>
    </citation>
    <scope>IDENTIFICATION</scope>
</reference>
<evidence type="ECO:0000313" key="1">
    <source>
        <dbReference type="Ensembl" id="ENSSDAP00000002634.1"/>
    </source>
</evidence>
<accession>A0A8C9P5C6</accession>
<keyword evidence="2" id="KW-1185">Reference proteome</keyword>
<name>A0A8C9P5C6_SPEDA</name>
<protein>
    <submittedName>
        <fullName evidence="1">Uncharacterized protein</fullName>
    </submittedName>
</protein>
<dbReference type="Proteomes" id="UP000694422">
    <property type="component" value="Unplaced"/>
</dbReference>
<dbReference type="AlphaFoldDB" id="A0A8C9P5C6"/>
<dbReference type="Ensembl" id="ENSSDAT00000003044.1">
    <property type="protein sequence ID" value="ENSSDAP00000002634.1"/>
    <property type="gene ID" value="ENSSDAG00000002536.1"/>
</dbReference>
<sequence>LEENITSQKMNFCRRLPRNHSLGRETFVEPCFILKHEWKSFKNREIIVNAFLFLLRDYSSIFVECCCPAWCNKS</sequence>
<proteinExistence type="predicted"/>
<organism evidence="1 2">
    <name type="scientific">Spermophilus dauricus</name>
    <name type="common">Daurian ground squirrel</name>
    <dbReference type="NCBI Taxonomy" id="99837"/>
    <lineage>
        <taxon>Eukaryota</taxon>
        <taxon>Metazoa</taxon>
        <taxon>Chordata</taxon>
        <taxon>Craniata</taxon>
        <taxon>Vertebrata</taxon>
        <taxon>Euteleostomi</taxon>
        <taxon>Mammalia</taxon>
        <taxon>Eutheria</taxon>
        <taxon>Euarchontoglires</taxon>
        <taxon>Glires</taxon>
        <taxon>Rodentia</taxon>
        <taxon>Sciuromorpha</taxon>
        <taxon>Sciuridae</taxon>
        <taxon>Xerinae</taxon>
        <taxon>Marmotini</taxon>
        <taxon>Spermophilus</taxon>
    </lineage>
</organism>